<sequence>MSNDKPVFIVDGVQVYADGKPVQQEPAQISTPVGGEELEKLRADRDSLFGQVQGLRGEREDALNLAAQNGRLLREAQQDLAKASEDHRLTLERLLTESKERVAALDAATQERNTAQQEAASVRAELGRAQQEGGDALAQVSTLTQKVAALEGRKVLPEDALERIKKVSGVADKYAQPILDALTAPASPPSE</sequence>
<evidence type="ECO:0000313" key="3">
    <source>
        <dbReference type="Proteomes" id="UP000007575"/>
    </source>
</evidence>
<dbReference type="KEGG" id="dgo:DGo_CA1972"/>
<keyword evidence="3" id="KW-1185">Reference proteome</keyword>
<dbReference type="Proteomes" id="UP000007575">
    <property type="component" value="Chromosome"/>
</dbReference>
<reference evidence="2 3" key="1">
    <citation type="journal article" date="2012" name="PLoS ONE">
        <title>Genome sequence and transcriptome analysis of the radioresistant bacterium Deinococcus gobiensis: insights into the extreme environmental adaptations.</title>
        <authorList>
            <person name="Yuan M."/>
            <person name="Chen M."/>
            <person name="Zhang W."/>
            <person name="Lu W."/>
            <person name="Wang J."/>
            <person name="Yang M."/>
            <person name="Zhao P."/>
            <person name="Tang R."/>
            <person name="Li X."/>
            <person name="Hao Y."/>
            <person name="Zhou Z."/>
            <person name="Zhan Y."/>
            <person name="Yu H."/>
            <person name="Teng C."/>
            <person name="Yan Y."/>
            <person name="Ping S."/>
            <person name="Wang Y."/>
            <person name="Lin M."/>
        </authorList>
    </citation>
    <scope>NUCLEOTIDE SEQUENCE [LARGE SCALE GENOMIC DNA]</scope>
    <source>
        <strain evidence="2 3">I-0</strain>
    </source>
</reference>
<dbReference type="STRING" id="745776.DGo_CA1972"/>
<dbReference type="OrthoDB" id="73746at2"/>
<protein>
    <submittedName>
        <fullName evidence="2">Uncharacterized protein</fullName>
    </submittedName>
</protein>
<evidence type="ECO:0000256" key="1">
    <source>
        <dbReference type="SAM" id="Coils"/>
    </source>
</evidence>
<dbReference type="PATRIC" id="fig|745776.4.peg.2025"/>
<gene>
    <name evidence="2" type="ordered locus">DGo_CA1972</name>
</gene>
<proteinExistence type="predicted"/>
<evidence type="ECO:0000313" key="2">
    <source>
        <dbReference type="EMBL" id="AFD25899.1"/>
    </source>
</evidence>
<feature type="coiled-coil region" evidence="1">
    <location>
        <begin position="73"/>
        <end position="132"/>
    </location>
</feature>
<dbReference type="EMBL" id="CP002191">
    <property type="protein sequence ID" value="AFD25899.1"/>
    <property type="molecule type" value="Genomic_DNA"/>
</dbReference>
<dbReference type="RefSeq" id="WP_014685382.1">
    <property type="nucleotide sequence ID" value="NC_017790.1"/>
</dbReference>
<dbReference type="HOGENOM" id="CLU_1419394_0_0_0"/>
<keyword evidence="1" id="KW-0175">Coiled coil</keyword>
<organism evidence="2 3">
    <name type="scientific">Deinococcus gobiensis (strain DSM 21396 / JCM 16679 / CGMCC 1.7299 / I-0)</name>
    <dbReference type="NCBI Taxonomy" id="745776"/>
    <lineage>
        <taxon>Bacteria</taxon>
        <taxon>Thermotogati</taxon>
        <taxon>Deinococcota</taxon>
        <taxon>Deinococci</taxon>
        <taxon>Deinococcales</taxon>
        <taxon>Deinococcaceae</taxon>
        <taxon>Deinococcus</taxon>
    </lineage>
</organism>
<accession>H8GXP7</accession>
<name>H8GXP7_DEIGI</name>
<dbReference type="AlphaFoldDB" id="H8GXP7"/>